<dbReference type="RefSeq" id="WP_386115304.1">
    <property type="nucleotide sequence ID" value="NZ_JBHTKM010000041.1"/>
</dbReference>
<dbReference type="EMBL" id="JBHTKM010000041">
    <property type="protein sequence ID" value="MFD1015513.1"/>
    <property type="molecule type" value="Genomic_DNA"/>
</dbReference>
<gene>
    <name evidence="2" type="ORF">ACFQ13_06235</name>
</gene>
<dbReference type="Proteomes" id="UP001597086">
    <property type="component" value="Unassembled WGS sequence"/>
</dbReference>
<comment type="caution">
    <text evidence="2">The sequence shown here is derived from an EMBL/GenBank/DDBJ whole genome shotgun (WGS) entry which is preliminary data.</text>
</comment>
<evidence type="ECO:0008006" key="4">
    <source>
        <dbReference type="Google" id="ProtNLM"/>
    </source>
</evidence>
<sequence length="182" mass="20842">MRGDIQSELRQHLDNKETLLWTGQPKKGVVFRTADIFLIPFSLLWCGFAIFWMFMASQGGGIFAIFGIPFVIIGLIFVFGRFIIDAKQRENTYYGLTEDRIIIKSGVFSKNVKSLNIRTLSDIEYNEKNDGSGTISIGPKNPMMIWGNGMNWWPGMKANPQLDLIQNVRKVYNQVIELQKEK</sequence>
<organism evidence="2 3">
    <name type="scientific">Winogradskyella rapida</name>
    <dbReference type="NCBI Taxonomy" id="549701"/>
    <lineage>
        <taxon>Bacteria</taxon>
        <taxon>Pseudomonadati</taxon>
        <taxon>Bacteroidota</taxon>
        <taxon>Flavobacteriia</taxon>
        <taxon>Flavobacteriales</taxon>
        <taxon>Flavobacteriaceae</taxon>
        <taxon>Winogradskyella</taxon>
    </lineage>
</organism>
<name>A0ABW3KRT9_9FLAO</name>
<evidence type="ECO:0000313" key="3">
    <source>
        <dbReference type="Proteomes" id="UP001597086"/>
    </source>
</evidence>
<evidence type="ECO:0000313" key="2">
    <source>
        <dbReference type="EMBL" id="MFD1015513.1"/>
    </source>
</evidence>
<protein>
    <recommendedName>
        <fullName evidence="4">PH domain-containing protein</fullName>
    </recommendedName>
</protein>
<feature type="transmembrane region" description="Helical" evidence="1">
    <location>
        <begin position="61"/>
        <end position="84"/>
    </location>
</feature>
<evidence type="ECO:0000256" key="1">
    <source>
        <dbReference type="SAM" id="Phobius"/>
    </source>
</evidence>
<proteinExistence type="predicted"/>
<keyword evidence="1" id="KW-1133">Transmembrane helix</keyword>
<keyword evidence="1" id="KW-0812">Transmembrane</keyword>
<reference evidence="3" key="1">
    <citation type="journal article" date="2019" name="Int. J. Syst. Evol. Microbiol.">
        <title>The Global Catalogue of Microorganisms (GCM) 10K type strain sequencing project: providing services to taxonomists for standard genome sequencing and annotation.</title>
        <authorList>
            <consortium name="The Broad Institute Genomics Platform"/>
            <consortium name="The Broad Institute Genome Sequencing Center for Infectious Disease"/>
            <person name="Wu L."/>
            <person name="Ma J."/>
        </authorList>
    </citation>
    <scope>NUCLEOTIDE SEQUENCE [LARGE SCALE GENOMIC DNA]</scope>
    <source>
        <strain evidence="3">CCUG 56098</strain>
    </source>
</reference>
<feature type="transmembrane region" description="Helical" evidence="1">
    <location>
        <begin position="36"/>
        <end position="55"/>
    </location>
</feature>
<keyword evidence="1" id="KW-0472">Membrane</keyword>
<accession>A0ABW3KRT9</accession>
<keyword evidence="3" id="KW-1185">Reference proteome</keyword>